<dbReference type="InterPro" id="IPR003615">
    <property type="entry name" value="HNH_nuc"/>
</dbReference>
<dbReference type="Proteomes" id="UP000234433">
    <property type="component" value="Unassembled WGS sequence"/>
</dbReference>
<evidence type="ECO:0000259" key="2">
    <source>
        <dbReference type="SMART" id="SM00507"/>
    </source>
</evidence>
<evidence type="ECO:0000313" key="4">
    <source>
        <dbReference type="Proteomes" id="UP000234433"/>
    </source>
</evidence>
<dbReference type="OrthoDB" id="4804306at2"/>
<dbReference type="SMART" id="SM00507">
    <property type="entry name" value="HNHc"/>
    <property type="match status" value="1"/>
</dbReference>
<gene>
    <name evidence="3" type="ORF">BANT918_01771</name>
</gene>
<proteinExistence type="predicted"/>
<dbReference type="GO" id="GO:0008270">
    <property type="term" value="F:zinc ion binding"/>
    <property type="evidence" value="ECO:0007669"/>
    <property type="project" value="InterPro"/>
</dbReference>
<dbReference type="AlphaFoldDB" id="A0A2H1JQK5"/>
<evidence type="ECO:0000313" key="3">
    <source>
        <dbReference type="EMBL" id="SMX89578.1"/>
    </source>
</evidence>
<sequence>MRSTSESHNDQRREEKGKPDSAGKDAGASADESADESASPRYSVRYESSVTHLGSASAEYDQAQLKVFELSAGVILEQVIQHHGTDVPDGDDPYTFATIAGSVERCREPSEEERVREAAERVTVSDIAWNSGPLDEFDIDQPCTDLVVVVDTPTTVMHYDAEFAQNVRTPEVEPEPEPVEPPDFPGFDPETDFSRWIHDNVFTEDLVEISAIFGTSTPRTYRRLTAAMTVIHGLPRFADRVRDGEFTQAHVDAAADLCQTVAMRFLPRLDEHLSVRRADVTSEYFRTALRKKIQLLEPAEDRAEAAARRRRVDVDTFKDGTACMTLTGPAAEVHASFQRIQAMARAIHAGETNTFNLAPGVEVVDERTISNLMFDIATRPQPKLNIKVKRIEPVTGIQNTSEFSLLDDNGNPLFDFDDQGVSGLTDCAKGTAGSAPSSTAFSLGSPPQEEIAEYDVTVGMPTDQWWISNQAAVVVTVPFLTLAGESELPGILADGSPVPAETARRIGARSKTLTRILTDPATGTPIDAKATTYRIPNDVRRTLIAKWAICTVPGCSRRAEKSEIDHIIPFDHEHTDQGGLTRFSNLHPLCKKHHAVKTARNYSVRMPKSGLVEYEFSHGVTATVAAPDQPVDAAQALEFYALTEVSPRKWRFPKDKVPPPPYVLELMPGETTIRERDEARRSEQRRADQQRRLQESYDLARVKRRQLMIDRMLDWENAVFQRCLPPGPNPVTMKRLPRGRRRIHPDYRAKKSADNRTSKIEYVRINKAWRSARVQWEHDLANDPPPF</sequence>
<keyword evidence="3" id="KW-0255">Endonuclease</keyword>
<evidence type="ECO:0000256" key="1">
    <source>
        <dbReference type="SAM" id="MobiDB-lite"/>
    </source>
</evidence>
<keyword evidence="3" id="KW-0540">Nuclease</keyword>
<feature type="region of interest" description="Disordered" evidence="1">
    <location>
        <begin position="1"/>
        <end position="47"/>
    </location>
</feature>
<keyword evidence="3" id="KW-0378">Hydrolase</keyword>
<feature type="compositionally biased region" description="Low complexity" evidence="1">
    <location>
        <begin position="24"/>
        <end position="39"/>
    </location>
</feature>
<dbReference type="EMBL" id="FXZD01000005">
    <property type="protein sequence ID" value="SMX89578.1"/>
    <property type="molecule type" value="Genomic_DNA"/>
</dbReference>
<name>A0A2H1JQK5_9MICO</name>
<dbReference type="Gene3D" id="1.10.30.50">
    <property type="match status" value="1"/>
</dbReference>
<dbReference type="Pfam" id="PF01844">
    <property type="entry name" value="HNH"/>
    <property type="match status" value="1"/>
</dbReference>
<dbReference type="CDD" id="cd00085">
    <property type="entry name" value="HNHc"/>
    <property type="match status" value="1"/>
</dbReference>
<organism evidence="3 4">
    <name type="scientific">Brevibacterium antiquum CNRZ 918</name>
    <dbReference type="NCBI Taxonomy" id="1255637"/>
    <lineage>
        <taxon>Bacteria</taxon>
        <taxon>Bacillati</taxon>
        <taxon>Actinomycetota</taxon>
        <taxon>Actinomycetes</taxon>
        <taxon>Micrococcales</taxon>
        <taxon>Brevibacteriaceae</taxon>
        <taxon>Brevibacterium</taxon>
    </lineage>
</organism>
<dbReference type="InterPro" id="IPR002711">
    <property type="entry name" value="HNH"/>
</dbReference>
<accession>A0A2H1JQK5</accession>
<feature type="compositionally biased region" description="Basic and acidic residues" evidence="1">
    <location>
        <begin position="1"/>
        <end position="23"/>
    </location>
</feature>
<dbReference type="GO" id="GO:0003676">
    <property type="term" value="F:nucleic acid binding"/>
    <property type="evidence" value="ECO:0007669"/>
    <property type="project" value="InterPro"/>
</dbReference>
<dbReference type="GO" id="GO:0004519">
    <property type="term" value="F:endonuclease activity"/>
    <property type="evidence" value="ECO:0007669"/>
    <property type="project" value="UniProtKB-KW"/>
</dbReference>
<protein>
    <submittedName>
        <fullName evidence="3">HNH endonuclease</fullName>
    </submittedName>
</protein>
<reference evidence="3 4" key="1">
    <citation type="submission" date="2017-03" db="EMBL/GenBank/DDBJ databases">
        <authorList>
            <person name="Afonso C.L."/>
            <person name="Miller P.J."/>
            <person name="Scott M.A."/>
            <person name="Spackman E."/>
            <person name="Goraichik I."/>
            <person name="Dimitrov K.M."/>
            <person name="Suarez D.L."/>
            <person name="Swayne D.E."/>
        </authorList>
    </citation>
    <scope>NUCLEOTIDE SEQUENCE [LARGE SCALE GENOMIC DNA]</scope>
    <source>
        <strain evidence="3 4">CNRZ 918</strain>
    </source>
</reference>
<feature type="domain" description="HNH nuclease" evidence="2">
    <location>
        <begin position="538"/>
        <end position="595"/>
    </location>
</feature>